<sequence>MGMKRAGMIAGVLGFGALLTGCGLAGPPNEDTASYDVTDKVAGVRVEADSGTVEVVESDRTGIHVTEQLSWRKNKPATSHKVQGDTLALAFKCTTTWGLGSAATSCDVSYKVEVPKGLRVDVSSDSGDLTLKGLSGQLKARTDSGAIEAGDLAAKQVEAETDSGNVELAFGGQPDKVVTSSDSGSISIHVPQGPYNIVTKTDSGGKRITAANDPSAARQIQLTSDSGDLEVVTP</sequence>
<reference evidence="4 5" key="1">
    <citation type="submission" date="2024-09" db="EMBL/GenBank/DDBJ databases">
        <authorList>
            <person name="Sun Q."/>
            <person name="Mori K."/>
        </authorList>
    </citation>
    <scope>NUCLEOTIDE SEQUENCE [LARGE SCALE GENOMIC DNA]</scope>
    <source>
        <strain evidence="4 5">JCM 3143</strain>
    </source>
</reference>
<evidence type="ECO:0000256" key="2">
    <source>
        <dbReference type="SAM" id="SignalP"/>
    </source>
</evidence>
<dbReference type="Pfam" id="PF13349">
    <property type="entry name" value="DUF4097"/>
    <property type="match status" value="1"/>
</dbReference>
<feature type="signal peptide" evidence="2">
    <location>
        <begin position="1"/>
        <end position="25"/>
    </location>
</feature>
<evidence type="ECO:0000313" key="4">
    <source>
        <dbReference type="EMBL" id="MFB9631506.1"/>
    </source>
</evidence>
<dbReference type="InterPro" id="IPR025164">
    <property type="entry name" value="Toastrack_DUF4097"/>
</dbReference>
<organism evidence="4 5">
    <name type="scientific">Nonomuraea helvata</name>
    <dbReference type="NCBI Taxonomy" id="37484"/>
    <lineage>
        <taxon>Bacteria</taxon>
        <taxon>Bacillati</taxon>
        <taxon>Actinomycetota</taxon>
        <taxon>Actinomycetes</taxon>
        <taxon>Streptosporangiales</taxon>
        <taxon>Streptosporangiaceae</taxon>
        <taxon>Nonomuraea</taxon>
    </lineage>
</organism>
<feature type="chain" id="PRO_5046751346" evidence="2">
    <location>
        <begin position="26"/>
        <end position="234"/>
    </location>
</feature>
<evidence type="ECO:0000259" key="3">
    <source>
        <dbReference type="Pfam" id="PF13349"/>
    </source>
</evidence>
<dbReference type="EMBL" id="JBHMBW010000104">
    <property type="protein sequence ID" value="MFB9631506.1"/>
    <property type="molecule type" value="Genomic_DNA"/>
</dbReference>
<keyword evidence="2" id="KW-0732">Signal</keyword>
<comment type="caution">
    <text evidence="4">The sequence shown here is derived from an EMBL/GenBank/DDBJ whole genome shotgun (WGS) entry which is preliminary data.</text>
</comment>
<protein>
    <submittedName>
        <fullName evidence="4">DUF4097 family beta strand repeat-containing protein</fullName>
    </submittedName>
</protein>
<name>A0ABV5SIJ8_9ACTN</name>
<evidence type="ECO:0000256" key="1">
    <source>
        <dbReference type="SAM" id="MobiDB-lite"/>
    </source>
</evidence>
<feature type="domain" description="DUF4097" evidence="3">
    <location>
        <begin position="120"/>
        <end position="231"/>
    </location>
</feature>
<gene>
    <name evidence="4" type="ORF">ACFFSA_51330</name>
</gene>
<dbReference type="Proteomes" id="UP001589532">
    <property type="component" value="Unassembled WGS sequence"/>
</dbReference>
<evidence type="ECO:0000313" key="5">
    <source>
        <dbReference type="Proteomes" id="UP001589532"/>
    </source>
</evidence>
<feature type="region of interest" description="Disordered" evidence="1">
    <location>
        <begin position="206"/>
        <end position="234"/>
    </location>
</feature>
<dbReference type="RefSeq" id="WP_345000280.1">
    <property type="nucleotide sequence ID" value="NZ_BAAAXV010000009.1"/>
</dbReference>
<proteinExistence type="predicted"/>
<accession>A0ABV5SIJ8</accession>
<dbReference type="PROSITE" id="PS51257">
    <property type="entry name" value="PROKAR_LIPOPROTEIN"/>
    <property type="match status" value="1"/>
</dbReference>
<keyword evidence="5" id="KW-1185">Reference proteome</keyword>